<gene>
    <name evidence="8 9" type="primary">LOC110987942</name>
</gene>
<dbReference type="SUPFAM" id="SSF55811">
    <property type="entry name" value="Nudix"/>
    <property type="match status" value="1"/>
</dbReference>
<dbReference type="PROSITE" id="PS51462">
    <property type="entry name" value="NUDIX"/>
    <property type="match status" value="1"/>
</dbReference>
<evidence type="ECO:0000256" key="5">
    <source>
        <dbReference type="ARBA" id="ARBA00032644"/>
    </source>
</evidence>
<dbReference type="RefSeq" id="XP_022106796.1">
    <property type="nucleotide sequence ID" value="XM_022251104.1"/>
</dbReference>
<evidence type="ECO:0000313" key="8">
    <source>
        <dbReference type="RefSeq" id="XP_022106795.1"/>
    </source>
</evidence>
<evidence type="ECO:0000313" key="9">
    <source>
        <dbReference type="RefSeq" id="XP_022106796.1"/>
    </source>
</evidence>
<dbReference type="InterPro" id="IPR003565">
    <property type="entry name" value="Tetra_PHTase"/>
</dbReference>
<feature type="domain" description="Nudix hydrolase" evidence="6">
    <location>
        <begin position="22"/>
        <end position="205"/>
    </location>
</feature>
<comment type="similarity">
    <text evidence="1">Belongs to the Nudix hydrolase family.</text>
</comment>
<dbReference type="Proteomes" id="UP000694845">
    <property type="component" value="Unplaced"/>
</dbReference>
<dbReference type="RefSeq" id="XP_022106795.1">
    <property type="nucleotide sequence ID" value="XM_022251103.1"/>
</dbReference>
<evidence type="ECO:0000256" key="4">
    <source>
        <dbReference type="ARBA" id="ARBA00022801"/>
    </source>
</evidence>
<evidence type="ECO:0000256" key="2">
    <source>
        <dbReference type="ARBA" id="ARBA00018911"/>
    </source>
</evidence>
<dbReference type="Pfam" id="PF00293">
    <property type="entry name" value="NUDIX"/>
    <property type="match status" value="1"/>
</dbReference>
<dbReference type="Gene3D" id="3.90.79.10">
    <property type="entry name" value="Nucleoside Triphosphate Pyrophosphohydrolase"/>
    <property type="match status" value="1"/>
</dbReference>
<keyword evidence="4" id="KW-0378">Hydrolase</keyword>
<organism evidence="7 9">
    <name type="scientific">Acanthaster planci</name>
    <name type="common">Crown-of-thorns starfish</name>
    <dbReference type="NCBI Taxonomy" id="133434"/>
    <lineage>
        <taxon>Eukaryota</taxon>
        <taxon>Metazoa</taxon>
        <taxon>Echinodermata</taxon>
        <taxon>Eleutherozoa</taxon>
        <taxon>Asterozoa</taxon>
        <taxon>Asteroidea</taxon>
        <taxon>Valvatacea</taxon>
        <taxon>Valvatida</taxon>
        <taxon>Acanthasteridae</taxon>
        <taxon>Acanthaster</taxon>
    </lineage>
</organism>
<proteinExistence type="inferred from homology"/>
<dbReference type="PRINTS" id="PR01405">
    <property type="entry name" value="TETRPHPHTASE"/>
</dbReference>
<keyword evidence="3" id="KW-0547">Nucleotide-binding</keyword>
<dbReference type="InterPro" id="IPR051325">
    <property type="entry name" value="Nudix_hydrolase_domain"/>
</dbReference>
<dbReference type="PROSITE" id="PS00893">
    <property type="entry name" value="NUDIX_BOX"/>
    <property type="match status" value="1"/>
</dbReference>
<protein>
    <recommendedName>
        <fullName evidence="2">Bis(5'-nucleosyl)-tetraphosphatase [asymmetrical]</fullName>
    </recommendedName>
    <alternativeName>
        <fullName evidence="5">Diadenosine 5',5'''-P1,P4-tetraphosphate asymmetrical hydrolase</fullName>
    </alternativeName>
</protein>
<dbReference type="InterPro" id="IPR000086">
    <property type="entry name" value="NUDIX_hydrolase_dom"/>
</dbReference>
<evidence type="ECO:0000256" key="3">
    <source>
        <dbReference type="ARBA" id="ARBA00022741"/>
    </source>
</evidence>
<dbReference type="InterPro" id="IPR015797">
    <property type="entry name" value="NUDIX_hydrolase-like_dom_sf"/>
</dbReference>
<dbReference type="GeneID" id="110987942"/>
<dbReference type="GO" id="GO:0000166">
    <property type="term" value="F:nucleotide binding"/>
    <property type="evidence" value="ECO:0007669"/>
    <property type="project" value="UniProtKB-KW"/>
</dbReference>
<evidence type="ECO:0000256" key="1">
    <source>
        <dbReference type="ARBA" id="ARBA00005582"/>
    </source>
</evidence>
<sequence length="210" mass="24324">MKYLPRRFREAQQDWFGKKGISWHMTVAVMKSSSELEQCIQNWWRVLLVLEAPSLELKARHLNIEKIYLRSDNAGCYHCAPLILSITDLSKDVNISISRYDFSEAQTGHVDPGETIYDAALRETTEEAGLLPEHLNIYKEISWTIQYQTKKAKTKEVVYWLAQMKDCCTPVVLSSEHQAYKWLGVAKASAIAKYRDTQGMLWEAEEYINK</sequence>
<reference evidence="8 9" key="1">
    <citation type="submission" date="2025-04" db="UniProtKB">
        <authorList>
            <consortium name="RefSeq"/>
        </authorList>
    </citation>
    <scope>IDENTIFICATION</scope>
</reference>
<dbReference type="InterPro" id="IPR020084">
    <property type="entry name" value="NUDIX_hydrolase_CS"/>
</dbReference>
<dbReference type="GO" id="GO:0006167">
    <property type="term" value="P:AMP biosynthetic process"/>
    <property type="evidence" value="ECO:0007669"/>
    <property type="project" value="TreeGrafter"/>
</dbReference>
<dbReference type="GO" id="GO:0004081">
    <property type="term" value="F:bis(5'-nucleosyl)-tetraphosphatase (asymmetrical) activity"/>
    <property type="evidence" value="ECO:0007669"/>
    <property type="project" value="TreeGrafter"/>
</dbReference>
<accession>A0A8B7ZTI8</accession>
<dbReference type="PANTHER" id="PTHR21340">
    <property type="entry name" value="DIADENOSINE 5,5-P1,P4-TETRAPHOSPHATE PYROPHOSPHOHYDROLASE MUTT"/>
    <property type="match status" value="1"/>
</dbReference>
<dbReference type="OrthoDB" id="276276at2759"/>
<keyword evidence="7" id="KW-1185">Reference proteome</keyword>
<dbReference type="AlphaFoldDB" id="A0A8B7ZTI8"/>
<name>A0A8B7ZTI8_ACAPL</name>
<dbReference type="PANTHER" id="PTHR21340:SF0">
    <property type="entry name" value="BIS(5'-NUCLEOSYL)-TETRAPHOSPHATASE [ASYMMETRICAL]"/>
    <property type="match status" value="1"/>
</dbReference>
<dbReference type="GO" id="GO:0006754">
    <property type="term" value="P:ATP biosynthetic process"/>
    <property type="evidence" value="ECO:0007669"/>
    <property type="project" value="TreeGrafter"/>
</dbReference>
<evidence type="ECO:0000313" key="7">
    <source>
        <dbReference type="Proteomes" id="UP000694845"/>
    </source>
</evidence>
<evidence type="ECO:0000259" key="6">
    <source>
        <dbReference type="PROSITE" id="PS51462"/>
    </source>
</evidence>
<dbReference type="KEGG" id="aplc:110987942"/>